<dbReference type="Proteomes" id="UP000603940">
    <property type="component" value="Unassembled WGS sequence"/>
</dbReference>
<sequence length="286" mass="30112">MPGAMGRRMLGVAGLLLASGCSPASLLNGLAPERMAGEAIPYGDLPRQKLDLYQPPPETASPPMVVFLYGGGWTEGSRAMYRFVGAALAERGCIVAIPDYRLYPDAAFPAFLRDCALATRWAFDNRAMLGADPGRLFLMGHSAGAYNAAMLALDGQWLGAVGMRPARDLAGVIGIAGPYDFLPLRADLRPIFGPAEQLARTQPISFADGANPPMLLLQGEADETVDPGNARRLAGRIQANGGPVETRFYPGIGHAAIAGALSGTLRFLAPTLRDALAFMRVGEAGT</sequence>
<dbReference type="InterPro" id="IPR049492">
    <property type="entry name" value="BD-FAE-like_dom"/>
</dbReference>
<organism evidence="4 5">
    <name type="scientific">Pseudoroseomonas ludipueritiae</name>
    <dbReference type="NCBI Taxonomy" id="198093"/>
    <lineage>
        <taxon>Bacteria</taxon>
        <taxon>Pseudomonadati</taxon>
        <taxon>Pseudomonadota</taxon>
        <taxon>Alphaproteobacteria</taxon>
        <taxon>Acetobacterales</taxon>
        <taxon>Acetobacteraceae</taxon>
        <taxon>Pseudoroseomonas</taxon>
    </lineage>
</organism>
<dbReference type="Gene3D" id="3.40.50.1820">
    <property type="entry name" value="alpha/beta hydrolase"/>
    <property type="match status" value="1"/>
</dbReference>
<evidence type="ECO:0000313" key="4">
    <source>
        <dbReference type="EMBL" id="MBC9177124.1"/>
    </source>
</evidence>
<evidence type="ECO:0000259" key="3">
    <source>
        <dbReference type="Pfam" id="PF20434"/>
    </source>
</evidence>
<comment type="caution">
    <text evidence="4">The sequence shown here is derived from an EMBL/GenBank/DDBJ whole genome shotgun (WGS) entry which is preliminary data.</text>
</comment>
<gene>
    <name evidence="4" type="ORF">IBL25_09250</name>
</gene>
<keyword evidence="2" id="KW-0732">Signal</keyword>
<dbReference type="InterPro" id="IPR050300">
    <property type="entry name" value="GDXG_lipolytic_enzyme"/>
</dbReference>
<keyword evidence="5" id="KW-1185">Reference proteome</keyword>
<reference evidence="4 5" key="1">
    <citation type="journal article" date="2009" name="Int. J. Syst. Evol. Microbiol.">
        <title>Transfer of Teichococcus ludipueritiae and Muricoccus roseus to the genus Roseomonas, as Roseomonas ludipueritiae comb. nov. and Roseomonas rosea comb. nov., respectively, and emended description of the genus Roseomonas.</title>
        <authorList>
            <person name="Sanchez-Porro C."/>
            <person name="Gallego V."/>
            <person name="Busse H.J."/>
            <person name="Kampfer P."/>
            <person name="Ventosa A."/>
        </authorList>
    </citation>
    <scope>NUCLEOTIDE SEQUENCE [LARGE SCALE GENOMIC DNA]</scope>
    <source>
        <strain evidence="4 5">DSM 14915</strain>
    </source>
</reference>
<evidence type="ECO:0000256" key="1">
    <source>
        <dbReference type="ARBA" id="ARBA00022801"/>
    </source>
</evidence>
<dbReference type="GO" id="GO:0016787">
    <property type="term" value="F:hydrolase activity"/>
    <property type="evidence" value="ECO:0007669"/>
    <property type="project" value="UniProtKB-KW"/>
</dbReference>
<dbReference type="PANTHER" id="PTHR48081">
    <property type="entry name" value="AB HYDROLASE SUPERFAMILY PROTEIN C4A8.06C"/>
    <property type="match status" value="1"/>
</dbReference>
<dbReference type="PROSITE" id="PS51257">
    <property type="entry name" value="PROKAR_LIPOPROTEIN"/>
    <property type="match status" value="1"/>
</dbReference>
<protein>
    <submittedName>
        <fullName evidence="4">Alpha/beta hydrolase</fullName>
    </submittedName>
</protein>
<accession>A0ABR7R5V5</accession>
<name>A0ABR7R5V5_9PROT</name>
<evidence type="ECO:0000256" key="2">
    <source>
        <dbReference type="SAM" id="SignalP"/>
    </source>
</evidence>
<feature type="domain" description="BD-FAE-like" evidence="3">
    <location>
        <begin position="50"/>
        <end position="234"/>
    </location>
</feature>
<dbReference type="PANTHER" id="PTHR48081:SF9">
    <property type="entry name" value="CARBOXYLESTERASE"/>
    <property type="match status" value="1"/>
</dbReference>
<keyword evidence="1 4" id="KW-0378">Hydrolase</keyword>
<feature type="signal peptide" evidence="2">
    <location>
        <begin position="1"/>
        <end position="24"/>
    </location>
</feature>
<dbReference type="InterPro" id="IPR029058">
    <property type="entry name" value="AB_hydrolase_fold"/>
</dbReference>
<dbReference type="EMBL" id="JACTUZ010000028">
    <property type="protein sequence ID" value="MBC9177124.1"/>
    <property type="molecule type" value="Genomic_DNA"/>
</dbReference>
<evidence type="ECO:0000313" key="5">
    <source>
        <dbReference type="Proteomes" id="UP000603940"/>
    </source>
</evidence>
<dbReference type="SUPFAM" id="SSF53474">
    <property type="entry name" value="alpha/beta-Hydrolases"/>
    <property type="match status" value="1"/>
</dbReference>
<proteinExistence type="predicted"/>
<dbReference type="Pfam" id="PF20434">
    <property type="entry name" value="BD-FAE"/>
    <property type="match status" value="1"/>
</dbReference>
<feature type="chain" id="PRO_5045282073" evidence="2">
    <location>
        <begin position="25"/>
        <end position="286"/>
    </location>
</feature>